<name>A0A183ENV0_9BILA</name>
<reference evidence="4" key="1">
    <citation type="submission" date="2016-06" db="UniProtKB">
        <authorList>
            <consortium name="WormBaseParasite"/>
        </authorList>
    </citation>
    <scope>IDENTIFICATION</scope>
</reference>
<dbReference type="GO" id="GO:0003887">
    <property type="term" value="F:DNA-directed DNA polymerase activity"/>
    <property type="evidence" value="ECO:0007669"/>
    <property type="project" value="TreeGrafter"/>
</dbReference>
<dbReference type="PANTHER" id="PTHR10267">
    <property type="entry name" value="DNA POLYMERASE SUBUNIT GAMMA-1"/>
    <property type="match status" value="1"/>
</dbReference>
<dbReference type="OrthoDB" id="5588663at2759"/>
<evidence type="ECO:0000313" key="3">
    <source>
        <dbReference type="Proteomes" id="UP000271098"/>
    </source>
</evidence>
<reference evidence="2 3" key="2">
    <citation type="submission" date="2018-11" db="EMBL/GenBank/DDBJ databases">
        <authorList>
            <consortium name="Pathogen Informatics"/>
        </authorList>
    </citation>
    <scope>NUCLEOTIDE SEQUENCE [LARGE SCALE GENOMIC DNA]</scope>
</reference>
<dbReference type="PANTHER" id="PTHR10267:SF0">
    <property type="entry name" value="DNA POLYMERASE SUBUNIT GAMMA-1"/>
    <property type="match status" value="1"/>
</dbReference>
<organism evidence="4">
    <name type="scientific">Gongylonema pulchrum</name>
    <dbReference type="NCBI Taxonomy" id="637853"/>
    <lineage>
        <taxon>Eukaryota</taxon>
        <taxon>Metazoa</taxon>
        <taxon>Ecdysozoa</taxon>
        <taxon>Nematoda</taxon>
        <taxon>Chromadorea</taxon>
        <taxon>Rhabditida</taxon>
        <taxon>Spirurina</taxon>
        <taxon>Spiruromorpha</taxon>
        <taxon>Spiruroidea</taxon>
        <taxon>Gongylonematidae</taxon>
        <taxon>Gongylonema</taxon>
    </lineage>
</organism>
<dbReference type="WBParaSite" id="GPUH_0002266801-mRNA-1">
    <property type="protein sequence ID" value="GPUH_0002266801-mRNA-1"/>
    <property type="gene ID" value="GPUH_0002266801"/>
</dbReference>
<gene>
    <name evidence="2" type="ORF">GPUH_LOCUS22641</name>
</gene>
<dbReference type="EMBL" id="UYRT01095597">
    <property type="protein sequence ID" value="VDN40336.1"/>
    <property type="molecule type" value="Genomic_DNA"/>
</dbReference>
<dbReference type="AlphaFoldDB" id="A0A183ENV0"/>
<dbReference type="InterPro" id="IPR002297">
    <property type="entry name" value="DNA-dir_DNA_pol_A_mt"/>
</dbReference>
<evidence type="ECO:0000259" key="1">
    <source>
        <dbReference type="Pfam" id="PF18136"/>
    </source>
</evidence>
<dbReference type="Pfam" id="PF18136">
    <property type="entry name" value="DNApol_Exo"/>
    <property type="match status" value="1"/>
</dbReference>
<dbReference type="Proteomes" id="UP000271098">
    <property type="component" value="Unassembled WGS sequence"/>
</dbReference>
<proteinExistence type="predicted"/>
<dbReference type="GO" id="GO:0006264">
    <property type="term" value="P:mitochondrial DNA replication"/>
    <property type="evidence" value="ECO:0007669"/>
    <property type="project" value="TreeGrafter"/>
</dbReference>
<dbReference type="InterPro" id="IPR041336">
    <property type="entry name" value="DNApol_Exo"/>
</dbReference>
<dbReference type="GO" id="GO:0003677">
    <property type="term" value="F:DNA binding"/>
    <property type="evidence" value="ECO:0007669"/>
    <property type="project" value="InterPro"/>
</dbReference>
<feature type="domain" description="DNA mitochondrial polymerase exonuclease" evidence="1">
    <location>
        <begin position="78"/>
        <end position="144"/>
    </location>
</feature>
<keyword evidence="3" id="KW-1185">Reference proteome</keyword>
<protein>
    <submittedName>
        <fullName evidence="4">DNApol_Exo domain-containing protein</fullName>
    </submittedName>
</protein>
<dbReference type="Gene3D" id="3.30.420.390">
    <property type="match status" value="1"/>
</dbReference>
<sequence>MLIRRNLSVFRNGVRWPPIFVRWLTVAETKCPEEPSTSSASSAFPLKRIDLVPARIHAHLFAGTPIPETALAGDPFEKLQLPDLEGANLLEHFENIASRQFEPYRCLLAQAASLKRLPRLPDEWAFQTGWTRYSDNEPPTQVKFFSFFSV</sequence>
<evidence type="ECO:0000313" key="2">
    <source>
        <dbReference type="EMBL" id="VDN40336.1"/>
    </source>
</evidence>
<dbReference type="GO" id="GO:0005760">
    <property type="term" value="C:gamma DNA polymerase complex"/>
    <property type="evidence" value="ECO:0007669"/>
    <property type="project" value="InterPro"/>
</dbReference>
<dbReference type="GO" id="GO:0008408">
    <property type="term" value="F:3'-5' exonuclease activity"/>
    <property type="evidence" value="ECO:0007669"/>
    <property type="project" value="TreeGrafter"/>
</dbReference>
<accession>A0A183ENV0</accession>
<evidence type="ECO:0000313" key="4">
    <source>
        <dbReference type="WBParaSite" id="GPUH_0002266801-mRNA-1"/>
    </source>
</evidence>